<dbReference type="PATRIC" id="fig|1231392.3.peg.1178"/>
<dbReference type="AlphaFoldDB" id="K2I701"/>
<dbReference type="InterPro" id="IPR052698">
    <property type="entry name" value="MoCofactor_Util/Proc"/>
</dbReference>
<gene>
    <name evidence="3" type="ORF">OCGS_1173</name>
</gene>
<dbReference type="InterPro" id="IPR014308">
    <property type="entry name" value="Xanthine_DH_XdhC"/>
</dbReference>
<dbReference type="Proteomes" id="UP000006765">
    <property type="component" value="Unassembled WGS sequence"/>
</dbReference>
<feature type="domain" description="XdhC- CoxI" evidence="1">
    <location>
        <begin position="16"/>
        <end position="65"/>
    </location>
</feature>
<reference evidence="3 4" key="1">
    <citation type="journal article" date="2012" name="J. Bacteriol.">
        <title>Draft Genome Sequence of Oceaniovalibus guishaninsula JLT2003T.</title>
        <authorList>
            <person name="Tang K."/>
            <person name="Liu K."/>
            <person name="Jiao N."/>
        </authorList>
    </citation>
    <scope>NUCLEOTIDE SEQUENCE [LARGE SCALE GENOMIC DNA]</scope>
    <source>
        <strain evidence="3 4">JLT2003</strain>
    </source>
</reference>
<comment type="caution">
    <text evidence="3">The sequence shown here is derived from an EMBL/GenBank/DDBJ whole genome shotgun (WGS) entry which is preliminary data.</text>
</comment>
<protein>
    <submittedName>
        <fullName evidence="3">Xanthine dehydrogenase accessory factor</fullName>
    </submittedName>
</protein>
<dbReference type="InterPro" id="IPR027051">
    <property type="entry name" value="XdhC_Rossmann_dom"/>
</dbReference>
<dbReference type="eggNOG" id="COG1975">
    <property type="taxonomic scope" value="Bacteria"/>
</dbReference>
<evidence type="ECO:0000313" key="3">
    <source>
        <dbReference type="EMBL" id="EKE44790.1"/>
    </source>
</evidence>
<feature type="domain" description="XdhC Rossmann" evidence="2">
    <location>
        <begin position="153"/>
        <end position="293"/>
    </location>
</feature>
<evidence type="ECO:0000313" key="4">
    <source>
        <dbReference type="Proteomes" id="UP000006765"/>
    </source>
</evidence>
<dbReference type="RefSeq" id="WP_007426325.1">
    <property type="nucleotide sequence ID" value="NZ_AMGO01000020.1"/>
</dbReference>
<dbReference type="STRING" id="1231392.OCGS_1173"/>
<proteinExistence type="predicted"/>
<evidence type="ECO:0000259" key="2">
    <source>
        <dbReference type="Pfam" id="PF13478"/>
    </source>
</evidence>
<dbReference type="InterPro" id="IPR003777">
    <property type="entry name" value="XdhC_CoxI"/>
</dbReference>
<dbReference type="PANTHER" id="PTHR30388">
    <property type="entry name" value="ALDEHYDE OXIDOREDUCTASE MOLYBDENUM COFACTOR ASSEMBLY PROTEIN"/>
    <property type="match status" value="1"/>
</dbReference>
<name>K2I701_9RHOB</name>
<dbReference type="Pfam" id="PF02625">
    <property type="entry name" value="XdhC_CoxI"/>
    <property type="match status" value="1"/>
</dbReference>
<keyword evidence="4" id="KW-1185">Reference proteome</keyword>
<dbReference type="OrthoDB" id="61481at2"/>
<dbReference type="PANTHER" id="PTHR30388:SF6">
    <property type="entry name" value="XANTHINE DEHYDROGENASE SUBUNIT A-RELATED"/>
    <property type="match status" value="1"/>
</dbReference>
<dbReference type="Pfam" id="PF13478">
    <property type="entry name" value="XdhC_C"/>
    <property type="match status" value="1"/>
</dbReference>
<dbReference type="NCBIfam" id="TIGR02964">
    <property type="entry name" value="xanthine_xdhC"/>
    <property type="match status" value="1"/>
</dbReference>
<evidence type="ECO:0000259" key="1">
    <source>
        <dbReference type="Pfam" id="PF02625"/>
    </source>
</evidence>
<dbReference type="Gene3D" id="3.40.50.720">
    <property type="entry name" value="NAD(P)-binding Rossmann-like Domain"/>
    <property type="match status" value="1"/>
</dbReference>
<sequence length="308" mass="32113">MSFDLDAIAEAVALHGRVLRVAVAEARGSVPREPGAAMLLWDGGQAGTIGGGALEWQAAQAAREGARGVTRHPLGPSLGQCCGGAVTLWTEAWDAASLARLDTGGGIVARGPGEVPLSVARLRSRARGSGVLPAPGLHGGWMVEPLARRTRPVWIWGAGHVGRAMVAVLSPLPELALTWIDTAPARFPAAIPDGVAQLVAADPVLAVRHAPDDARHVIVTYSHALDLALCDALLSRRCGGIGLIGSATKWARFRKRLRDLGHGNADLARIDCPIGDPSLGKHPQTIAIGVAARLLDRARRADGRRAHG</sequence>
<dbReference type="EMBL" id="AMGO01000020">
    <property type="protein sequence ID" value="EKE44790.1"/>
    <property type="molecule type" value="Genomic_DNA"/>
</dbReference>
<accession>K2I701</accession>
<organism evidence="3 4">
    <name type="scientific">Oceaniovalibus guishaninsula JLT2003</name>
    <dbReference type="NCBI Taxonomy" id="1231392"/>
    <lineage>
        <taxon>Bacteria</taxon>
        <taxon>Pseudomonadati</taxon>
        <taxon>Pseudomonadota</taxon>
        <taxon>Alphaproteobacteria</taxon>
        <taxon>Rhodobacterales</taxon>
        <taxon>Roseobacteraceae</taxon>
        <taxon>Oceaniovalibus</taxon>
    </lineage>
</organism>